<organism evidence="3 4">
    <name type="scientific">Talaromyces proteolyticus</name>
    <dbReference type="NCBI Taxonomy" id="1131652"/>
    <lineage>
        <taxon>Eukaryota</taxon>
        <taxon>Fungi</taxon>
        <taxon>Dikarya</taxon>
        <taxon>Ascomycota</taxon>
        <taxon>Pezizomycotina</taxon>
        <taxon>Eurotiomycetes</taxon>
        <taxon>Eurotiomycetidae</taxon>
        <taxon>Eurotiales</taxon>
        <taxon>Trichocomaceae</taxon>
        <taxon>Talaromyces</taxon>
        <taxon>Talaromyces sect. Bacilispori</taxon>
    </lineage>
</organism>
<feature type="region of interest" description="Disordered" evidence="2">
    <location>
        <begin position="33"/>
        <end position="181"/>
    </location>
</feature>
<proteinExistence type="predicted"/>
<dbReference type="EMBL" id="JAJTJA010000001">
    <property type="protein sequence ID" value="KAH8705188.1"/>
    <property type="molecule type" value="Genomic_DNA"/>
</dbReference>
<feature type="region of interest" description="Disordered" evidence="2">
    <location>
        <begin position="330"/>
        <end position="361"/>
    </location>
</feature>
<evidence type="ECO:0000313" key="3">
    <source>
        <dbReference type="EMBL" id="KAH8705188.1"/>
    </source>
</evidence>
<keyword evidence="4" id="KW-1185">Reference proteome</keyword>
<feature type="compositionally biased region" description="Polar residues" evidence="2">
    <location>
        <begin position="75"/>
        <end position="94"/>
    </location>
</feature>
<keyword evidence="1" id="KW-0175">Coiled coil</keyword>
<name>A0AAD4L3E7_9EURO</name>
<feature type="region of interest" description="Disordered" evidence="2">
    <location>
        <begin position="265"/>
        <end position="295"/>
    </location>
</feature>
<dbReference type="GeneID" id="70245101"/>
<sequence>MPIAAPAVDLQRRLNAPRGVEAGLQSHHDDVHAESAITSSSASFRPQANPTYRANHGHYNRSSGSHTAKIHAFASSPNGQSGLRASDSAASTESAPRIASLIAMDGRTNPPFGATTATTIPNHDEHPALTKTGDSEPSLIAPSFSQQSFSESRKNGHVRQPSSPAKARIETQAQLSRGHKRTATGDVKLGVSGVETQSKVKGLPGHSRTQSLDSTGSKIAELSAQLRARLSYAAFKVEKNWQVPQAGNASARSLKLDTTQIPKESVTGAQQSYNGSPEGTIISAPETGPTRTLSSTNETFDRARASMPPQSSTSLHTPKLAPPVNIITANKTHSARRRPNPNAVNSTPPYNPYPRHRRHHSEIERNTARSYNSNMATLAGRSPYSISASRSNGHSPGSMRSAKHSPIKRRTPSQNALMEQDAIETLLFMSSPENSGYHPNSQSRQTNVSTSIEAQIELGSNGGPQNSSQGSNLSSIGNPPAVNFLHSGAFPAAASIANNHSIGLEAQAGDEIDRLLDQMENENRNNTQMRLSYDFSPLGNQELGLYGADNLGGLRD</sequence>
<feature type="coiled-coil region" evidence="1">
    <location>
        <begin position="505"/>
        <end position="532"/>
    </location>
</feature>
<evidence type="ECO:0000256" key="1">
    <source>
        <dbReference type="SAM" id="Coils"/>
    </source>
</evidence>
<feature type="compositionally biased region" description="Polar residues" evidence="2">
    <location>
        <begin position="265"/>
        <end position="277"/>
    </location>
</feature>
<protein>
    <submittedName>
        <fullName evidence="3">Uncharacterized protein</fullName>
    </submittedName>
</protein>
<evidence type="ECO:0000256" key="2">
    <source>
        <dbReference type="SAM" id="MobiDB-lite"/>
    </source>
</evidence>
<feature type="compositionally biased region" description="Polar residues" evidence="2">
    <location>
        <begin position="384"/>
        <end position="395"/>
    </location>
</feature>
<dbReference type="Proteomes" id="UP001201262">
    <property type="component" value="Unassembled WGS sequence"/>
</dbReference>
<feature type="compositionally biased region" description="Polar residues" evidence="2">
    <location>
        <begin position="36"/>
        <end position="52"/>
    </location>
</feature>
<accession>A0AAD4L3E7</accession>
<gene>
    <name evidence="3" type="ORF">BGW36DRAFT_367047</name>
</gene>
<reference evidence="3" key="1">
    <citation type="submission" date="2021-12" db="EMBL/GenBank/DDBJ databases">
        <title>Convergent genome expansion in fungi linked to evolution of root-endophyte symbiosis.</title>
        <authorList>
            <consortium name="DOE Joint Genome Institute"/>
            <person name="Ke Y.-H."/>
            <person name="Bonito G."/>
            <person name="Liao H.-L."/>
            <person name="Looney B."/>
            <person name="Rojas-Flechas A."/>
            <person name="Nash J."/>
            <person name="Hameed K."/>
            <person name="Schadt C."/>
            <person name="Martin F."/>
            <person name="Crous P.W."/>
            <person name="Miettinen O."/>
            <person name="Magnuson J.K."/>
            <person name="Labbe J."/>
            <person name="Jacobson D."/>
            <person name="Doktycz M.J."/>
            <person name="Veneault-Fourrey C."/>
            <person name="Kuo A."/>
            <person name="Mondo S."/>
            <person name="Calhoun S."/>
            <person name="Riley R."/>
            <person name="Ohm R."/>
            <person name="LaButti K."/>
            <person name="Andreopoulos B."/>
            <person name="Pangilinan J."/>
            <person name="Nolan M."/>
            <person name="Tritt A."/>
            <person name="Clum A."/>
            <person name="Lipzen A."/>
            <person name="Daum C."/>
            <person name="Barry K."/>
            <person name="Grigoriev I.V."/>
            <person name="Vilgalys R."/>
        </authorList>
    </citation>
    <scope>NUCLEOTIDE SEQUENCE</scope>
    <source>
        <strain evidence="3">PMI_201</strain>
    </source>
</reference>
<dbReference type="RefSeq" id="XP_046077809.1">
    <property type="nucleotide sequence ID" value="XM_046214814.1"/>
</dbReference>
<feature type="compositionally biased region" description="Basic residues" evidence="2">
    <location>
        <begin position="401"/>
        <end position="411"/>
    </location>
</feature>
<dbReference type="AlphaFoldDB" id="A0AAD4L3E7"/>
<feature type="region of interest" description="Disordered" evidence="2">
    <location>
        <begin position="384"/>
        <end position="415"/>
    </location>
</feature>
<comment type="caution">
    <text evidence="3">The sequence shown here is derived from an EMBL/GenBank/DDBJ whole genome shotgun (WGS) entry which is preliminary data.</text>
</comment>
<evidence type="ECO:0000313" key="4">
    <source>
        <dbReference type="Proteomes" id="UP001201262"/>
    </source>
</evidence>